<sequence length="152" mass="17931">MELYRICVLLAVFTAVASFPIDWNKLPKNYENLPTADLILIYKYLKRYDDRYQNLARPRFGRSVMVSNIDTKTFEWELHSFDIDIEAFVRLLDSFNRDVEAYEREMDSFGLGFGDFILGRTKEDIFESTAWPEYEARSKKGKKSNNENDVNV</sequence>
<dbReference type="AlphaFoldDB" id="A0A8T0F6F6"/>
<protein>
    <submittedName>
        <fullName evidence="2">Uncharacterized protein</fullName>
    </submittedName>
</protein>
<evidence type="ECO:0000313" key="3">
    <source>
        <dbReference type="Proteomes" id="UP000807504"/>
    </source>
</evidence>
<name>A0A8T0F6F6_ARGBR</name>
<feature type="signal peptide" evidence="1">
    <location>
        <begin position="1"/>
        <end position="18"/>
    </location>
</feature>
<gene>
    <name evidence="2" type="ORF">HNY73_010599</name>
</gene>
<proteinExistence type="predicted"/>
<dbReference type="EMBL" id="JABXBU010000030">
    <property type="protein sequence ID" value="KAF8784999.1"/>
    <property type="molecule type" value="Genomic_DNA"/>
</dbReference>
<keyword evidence="3" id="KW-1185">Reference proteome</keyword>
<organism evidence="2 3">
    <name type="scientific">Argiope bruennichi</name>
    <name type="common">Wasp spider</name>
    <name type="synonym">Aranea bruennichi</name>
    <dbReference type="NCBI Taxonomy" id="94029"/>
    <lineage>
        <taxon>Eukaryota</taxon>
        <taxon>Metazoa</taxon>
        <taxon>Ecdysozoa</taxon>
        <taxon>Arthropoda</taxon>
        <taxon>Chelicerata</taxon>
        <taxon>Arachnida</taxon>
        <taxon>Araneae</taxon>
        <taxon>Araneomorphae</taxon>
        <taxon>Entelegynae</taxon>
        <taxon>Araneoidea</taxon>
        <taxon>Araneidae</taxon>
        <taxon>Argiope</taxon>
    </lineage>
</organism>
<feature type="chain" id="PRO_5035750109" evidence="1">
    <location>
        <begin position="19"/>
        <end position="152"/>
    </location>
</feature>
<keyword evidence="1" id="KW-0732">Signal</keyword>
<reference evidence="2" key="2">
    <citation type="submission" date="2020-06" db="EMBL/GenBank/DDBJ databases">
        <authorList>
            <person name="Sheffer M."/>
        </authorList>
    </citation>
    <scope>NUCLEOTIDE SEQUENCE</scope>
</reference>
<evidence type="ECO:0000256" key="1">
    <source>
        <dbReference type="SAM" id="SignalP"/>
    </source>
</evidence>
<accession>A0A8T0F6F6</accession>
<dbReference type="Proteomes" id="UP000807504">
    <property type="component" value="Unassembled WGS sequence"/>
</dbReference>
<reference evidence="2" key="1">
    <citation type="journal article" date="2020" name="bioRxiv">
        <title>Chromosome-level reference genome of the European wasp spider Argiope bruennichi: a resource for studies on range expansion and evolutionary adaptation.</title>
        <authorList>
            <person name="Sheffer M.M."/>
            <person name="Hoppe A."/>
            <person name="Krehenwinkel H."/>
            <person name="Uhl G."/>
            <person name="Kuss A.W."/>
            <person name="Jensen L."/>
            <person name="Jensen C."/>
            <person name="Gillespie R.G."/>
            <person name="Hoff K.J."/>
            <person name="Prost S."/>
        </authorList>
    </citation>
    <scope>NUCLEOTIDE SEQUENCE</scope>
</reference>
<comment type="caution">
    <text evidence="2">The sequence shown here is derived from an EMBL/GenBank/DDBJ whole genome shotgun (WGS) entry which is preliminary data.</text>
</comment>
<evidence type="ECO:0000313" key="2">
    <source>
        <dbReference type="EMBL" id="KAF8784999.1"/>
    </source>
</evidence>